<dbReference type="OrthoDB" id="3176202at2759"/>
<dbReference type="GO" id="GO:0000122">
    <property type="term" value="P:negative regulation of transcription by RNA polymerase II"/>
    <property type="evidence" value="ECO:0007669"/>
    <property type="project" value="UniProtKB-ARBA"/>
</dbReference>
<dbReference type="AlphaFoldDB" id="A0A2A6CXF4"/>
<evidence type="ECO:0000313" key="10">
    <source>
        <dbReference type="EnsemblMetazoa" id="PPA36227.1"/>
    </source>
</evidence>
<dbReference type="Pfam" id="PF00096">
    <property type="entry name" value="zf-C2H2"/>
    <property type="match status" value="5"/>
</dbReference>
<dbReference type="InterPro" id="IPR036236">
    <property type="entry name" value="Znf_C2H2_sf"/>
</dbReference>
<sequence length="360" mass="41318">MNAKATGIFSSSDSLIKLVQTFINLMNDFINSEADPKKLVSIRTSFLMEQRYFHECDSRMGSKMCDLIFDLSDALAKVIEWVGTKEKTLKEEHPPRNYVKKDSSEGSDHSLFIFSDEDDFDTDCENTEDANENENRKKRITKSGKNVSPVELQCQICEKQFATKKQMQNHNRIHTAKEAFESGLFKCELCGKCFRTKQNLSVHKTTHLEDEAARKHRCNVCGNLFTQFTHLKEHQRIHLADEAARKPHACDTCGKRFTQSSHLREHKKTHLRKIQIYPDIKALGLQEETSLGRGLGSSHSMIQVGDTRRVAQADGRGFSKLGMEESEEDETSRKPHICDICERRFSQAAHLRKHKMTHLN</sequence>
<keyword evidence="6" id="KW-0805">Transcription regulation</keyword>
<dbReference type="PROSITE" id="PS50157">
    <property type="entry name" value="ZINC_FINGER_C2H2_2"/>
    <property type="match status" value="5"/>
</dbReference>
<dbReference type="GO" id="GO:0005634">
    <property type="term" value="C:nucleus"/>
    <property type="evidence" value="ECO:0000318"/>
    <property type="project" value="GO_Central"/>
</dbReference>
<accession>A0A8R1YV82</accession>
<dbReference type="PANTHER" id="PTHR23235:SF152">
    <property type="entry name" value="SI:DKEY-210J14.3"/>
    <property type="match status" value="1"/>
</dbReference>
<dbReference type="Gene3D" id="3.30.160.60">
    <property type="entry name" value="Classic Zinc Finger"/>
    <property type="match status" value="5"/>
</dbReference>
<dbReference type="SMART" id="SM00355">
    <property type="entry name" value="ZnF_C2H2"/>
    <property type="match status" value="5"/>
</dbReference>
<evidence type="ECO:0000256" key="2">
    <source>
        <dbReference type="ARBA" id="ARBA00006991"/>
    </source>
</evidence>
<evidence type="ECO:0000256" key="5">
    <source>
        <dbReference type="ARBA" id="ARBA00022833"/>
    </source>
</evidence>
<keyword evidence="7" id="KW-0238">DNA-binding</keyword>
<dbReference type="SUPFAM" id="SSF57667">
    <property type="entry name" value="beta-beta-alpha zinc fingers"/>
    <property type="match status" value="3"/>
</dbReference>
<evidence type="ECO:0000256" key="4">
    <source>
        <dbReference type="ARBA" id="ARBA00022771"/>
    </source>
</evidence>
<keyword evidence="4" id="KW-0863">Zinc-finger</keyword>
<keyword evidence="5" id="KW-0862">Zinc</keyword>
<evidence type="ECO:0000313" key="11">
    <source>
        <dbReference type="Proteomes" id="UP000005239"/>
    </source>
</evidence>
<comment type="similarity">
    <text evidence="2">Belongs to the krueppel C2H2-type zinc-finger protein family.</text>
</comment>
<evidence type="ECO:0000256" key="6">
    <source>
        <dbReference type="ARBA" id="ARBA00023015"/>
    </source>
</evidence>
<evidence type="ECO:0000256" key="9">
    <source>
        <dbReference type="ARBA" id="ARBA00023242"/>
    </source>
</evidence>
<gene>
    <name evidence="10" type="primary">WBGene00274596</name>
</gene>
<dbReference type="GO" id="GO:0000981">
    <property type="term" value="F:DNA-binding transcription factor activity, RNA polymerase II-specific"/>
    <property type="evidence" value="ECO:0000318"/>
    <property type="project" value="GO_Central"/>
</dbReference>
<dbReference type="GO" id="GO:0003677">
    <property type="term" value="F:DNA binding"/>
    <property type="evidence" value="ECO:0007669"/>
    <property type="project" value="UniProtKB-KW"/>
</dbReference>
<name>A0A2A6CXF4_PRIPA</name>
<dbReference type="FunFam" id="3.30.160.60:FF:000534">
    <property type="entry name" value="zinc finger protein 674"/>
    <property type="match status" value="1"/>
</dbReference>
<reference evidence="11" key="1">
    <citation type="journal article" date="2008" name="Nat. Genet.">
        <title>The Pristionchus pacificus genome provides a unique perspective on nematode lifestyle and parasitism.</title>
        <authorList>
            <person name="Dieterich C."/>
            <person name="Clifton S.W."/>
            <person name="Schuster L.N."/>
            <person name="Chinwalla A."/>
            <person name="Delehaunty K."/>
            <person name="Dinkelacker I."/>
            <person name="Fulton L."/>
            <person name="Fulton R."/>
            <person name="Godfrey J."/>
            <person name="Minx P."/>
            <person name="Mitreva M."/>
            <person name="Roeseler W."/>
            <person name="Tian H."/>
            <person name="Witte H."/>
            <person name="Yang S.P."/>
            <person name="Wilson R.K."/>
            <person name="Sommer R.J."/>
        </authorList>
    </citation>
    <scope>NUCLEOTIDE SEQUENCE [LARGE SCALE GENOMIC DNA]</scope>
    <source>
        <strain evidence="11">PS312</strain>
    </source>
</reference>
<keyword evidence="9" id="KW-0539">Nucleus</keyword>
<protein>
    <submittedName>
        <fullName evidence="10">Zinc finger protein</fullName>
    </submittedName>
</protein>
<dbReference type="GO" id="GO:0008270">
    <property type="term" value="F:zinc ion binding"/>
    <property type="evidence" value="ECO:0007669"/>
    <property type="project" value="UniProtKB-KW"/>
</dbReference>
<dbReference type="EnsemblMetazoa" id="PPA36227.1">
    <property type="protein sequence ID" value="PPA36227.1"/>
    <property type="gene ID" value="WBGene00274596"/>
</dbReference>
<keyword evidence="3" id="KW-0479">Metal-binding</keyword>
<dbReference type="FunFam" id="3.30.160.60:FF:000446">
    <property type="entry name" value="Zinc finger protein"/>
    <property type="match status" value="2"/>
</dbReference>
<accession>A0A2A6CXF4</accession>
<dbReference type="Proteomes" id="UP000005239">
    <property type="component" value="Unassembled WGS sequence"/>
</dbReference>
<organism evidence="10 11">
    <name type="scientific">Pristionchus pacificus</name>
    <name type="common">Parasitic nematode worm</name>
    <dbReference type="NCBI Taxonomy" id="54126"/>
    <lineage>
        <taxon>Eukaryota</taxon>
        <taxon>Metazoa</taxon>
        <taxon>Ecdysozoa</taxon>
        <taxon>Nematoda</taxon>
        <taxon>Chromadorea</taxon>
        <taxon>Rhabditida</taxon>
        <taxon>Rhabditina</taxon>
        <taxon>Diplogasteromorpha</taxon>
        <taxon>Diplogasteroidea</taxon>
        <taxon>Neodiplogasteridae</taxon>
        <taxon>Pristionchus</taxon>
    </lineage>
</organism>
<comment type="subcellular location">
    <subcellularLocation>
        <location evidence="1">Nucleus</location>
    </subcellularLocation>
</comment>
<evidence type="ECO:0000256" key="8">
    <source>
        <dbReference type="ARBA" id="ARBA00023163"/>
    </source>
</evidence>
<keyword evidence="8" id="KW-0804">Transcription</keyword>
<dbReference type="PANTHER" id="PTHR23235">
    <property type="entry name" value="KRUEPPEL-LIKE TRANSCRIPTION FACTOR"/>
    <property type="match status" value="1"/>
</dbReference>
<evidence type="ECO:0000256" key="7">
    <source>
        <dbReference type="ARBA" id="ARBA00023125"/>
    </source>
</evidence>
<proteinExistence type="inferred from homology"/>
<dbReference type="InterPro" id="IPR013087">
    <property type="entry name" value="Znf_C2H2_type"/>
</dbReference>
<evidence type="ECO:0000256" key="3">
    <source>
        <dbReference type="ARBA" id="ARBA00022723"/>
    </source>
</evidence>
<keyword evidence="11" id="KW-1185">Reference proteome</keyword>
<reference evidence="10" key="2">
    <citation type="submission" date="2022-06" db="UniProtKB">
        <authorList>
            <consortium name="EnsemblMetazoa"/>
        </authorList>
    </citation>
    <scope>IDENTIFICATION</scope>
    <source>
        <strain evidence="10">PS312</strain>
    </source>
</reference>
<evidence type="ECO:0000256" key="1">
    <source>
        <dbReference type="ARBA" id="ARBA00004123"/>
    </source>
</evidence>
<dbReference type="GO" id="GO:0006357">
    <property type="term" value="P:regulation of transcription by RNA polymerase II"/>
    <property type="evidence" value="ECO:0000318"/>
    <property type="project" value="GO_Central"/>
</dbReference>
<dbReference type="PROSITE" id="PS00028">
    <property type="entry name" value="ZINC_FINGER_C2H2_1"/>
    <property type="match status" value="5"/>
</dbReference>